<evidence type="ECO:0000313" key="3">
    <source>
        <dbReference type="EMBL" id="SEH45886.1"/>
    </source>
</evidence>
<feature type="compositionally biased region" description="Acidic residues" evidence="1">
    <location>
        <begin position="166"/>
        <end position="176"/>
    </location>
</feature>
<organism evidence="3 4">
    <name type="scientific">Halopenitus malekzadehii</name>
    <dbReference type="NCBI Taxonomy" id="1267564"/>
    <lineage>
        <taxon>Archaea</taxon>
        <taxon>Methanobacteriati</taxon>
        <taxon>Methanobacteriota</taxon>
        <taxon>Stenosarchaea group</taxon>
        <taxon>Halobacteria</taxon>
        <taxon>Halobacteriales</taxon>
        <taxon>Haloferacaceae</taxon>
        <taxon>Halopenitus</taxon>
    </lineage>
</organism>
<gene>
    <name evidence="3" type="ORF">SAMN05192561_10287</name>
</gene>
<reference evidence="3 4" key="1">
    <citation type="submission" date="2016-10" db="EMBL/GenBank/DDBJ databases">
        <authorList>
            <person name="de Groot N.N."/>
        </authorList>
    </citation>
    <scope>NUCLEOTIDE SEQUENCE [LARGE SCALE GENOMIC DNA]</scope>
    <source>
        <strain evidence="3 4">IBRC-M10418</strain>
    </source>
</reference>
<keyword evidence="2" id="KW-0812">Transmembrane</keyword>
<feature type="transmembrane region" description="Helical" evidence="2">
    <location>
        <begin position="27"/>
        <end position="49"/>
    </location>
</feature>
<keyword evidence="4" id="KW-1185">Reference proteome</keyword>
<accession>A0A1H6IC27</accession>
<evidence type="ECO:0000256" key="2">
    <source>
        <dbReference type="SAM" id="Phobius"/>
    </source>
</evidence>
<keyword evidence="2" id="KW-0472">Membrane</keyword>
<name>A0A1H6IC27_9EURY</name>
<feature type="region of interest" description="Disordered" evidence="1">
    <location>
        <begin position="139"/>
        <end position="186"/>
    </location>
</feature>
<evidence type="ECO:0000313" key="4">
    <source>
        <dbReference type="Proteomes" id="UP000199215"/>
    </source>
</evidence>
<dbReference type="Proteomes" id="UP000199215">
    <property type="component" value="Unassembled WGS sequence"/>
</dbReference>
<feature type="compositionally biased region" description="Acidic residues" evidence="1">
    <location>
        <begin position="149"/>
        <end position="159"/>
    </location>
</feature>
<dbReference type="EMBL" id="FNWU01000002">
    <property type="protein sequence ID" value="SEH45886.1"/>
    <property type="molecule type" value="Genomic_DNA"/>
</dbReference>
<proteinExistence type="predicted"/>
<protein>
    <submittedName>
        <fullName evidence="3">Uncharacterized protein</fullName>
    </submittedName>
</protein>
<feature type="transmembrane region" description="Helical" evidence="2">
    <location>
        <begin position="118"/>
        <end position="137"/>
    </location>
</feature>
<keyword evidence="2" id="KW-1133">Transmembrane helix</keyword>
<sequence>MYWRQTLLSSLFAVVVGYLVSTQQGNLFVGIGSGVAVYIALRVMIATFFRTRYWLSRGGHKSQSRSCPNCGQYIRRQSGNWILRCKRCGWTAGFPILRWFYHSVPVVQFRRSLGGKRLLLLVLGLVLMVSAPTMGTFNFDTDLGGPTDTDGDGSTDEVDLGGPTDTDGDGLTDEVESTGNVDGYPLPEADQDHKDLYIRVYVGNGIEPLTDQEKADLREIWADMPVSNQNDAEGIDLHITQVQLSQTITAKLSNESLRDQEEQIYKQRVPETAQCSVYAVVLVDATGDPVISGRGASPGYVSIVDGHATQRYNTEYTVRTTIITHELLHNVVGRFEDGSYHTSEGWLTRTPGEHGTQFYMSDKTASHLSENGFSESEYFENEVCG</sequence>
<evidence type="ECO:0000256" key="1">
    <source>
        <dbReference type="SAM" id="MobiDB-lite"/>
    </source>
</evidence>
<dbReference type="AlphaFoldDB" id="A0A1H6IC27"/>